<dbReference type="AlphaFoldDB" id="A0A8J2EBI1"/>
<evidence type="ECO:0000256" key="1">
    <source>
        <dbReference type="SAM" id="SignalP"/>
    </source>
</evidence>
<reference evidence="2" key="1">
    <citation type="submission" date="2021-04" db="EMBL/GenBank/DDBJ databases">
        <authorList>
            <person name="Chebbi M.A.C M."/>
        </authorList>
    </citation>
    <scope>NUCLEOTIDE SEQUENCE</scope>
</reference>
<gene>
    <name evidence="2" type="ORF">HICCMSTLAB_LOCUS1909</name>
</gene>
<evidence type="ECO:0000313" key="3">
    <source>
        <dbReference type="Proteomes" id="UP000786811"/>
    </source>
</evidence>
<dbReference type="Proteomes" id="UP000786811">
    <property type="component" value="Unassembled WGS sequence"/>
</dbReference>
<evidence type="ECO:0000313" key="2">
    <source>
        <dbReference type="EMBL" id="CAG5075882.1"/>
    </source>
</evidence>
<feature type="non-terminal residue" evidence="2">
    <location>
        <position position="82"/>
    </location>
</feature>
<dbReference type="Gene3D" id="3.90.280.10">
    <property type="entry name" value="PEBP-like"/>
    <property type="match status" value="1"/>
</dbReference>
<proteinExistence type="predicted"/>
<accession>A0A8J2EBI1</accession>
<dbReference type="InterPro" id="IPR036610">
    <property type="entry name" value="PEBP-like_sf"/>
</dbReference>
<organism evidence="2 3">
    <name type="scientific">Cotesia congregata</name>
    <name type="common">Parasitoid wasp</name>
    <name type="synonym">Apanteles congregatus</name>
    <dbReference type="NCBI Taxonomy" id="51543"/>
    <lineage>
        <taxon>Eukaryota</taxon>
        <taxon>Metazoa</taxon>
        <taxon>Ecdysozoa</taxon>
        <taxon>Arthropoda</taxon>
        <taxon>Hexapoda</taxon>
        <taxon>Insecta</taxon>
        <taxon>Pterygota</taxon>
        <taxon>Neoptera</taxon>
        <taxon>Endopterygota</taxon>
        <taxon>Hymenoptera</taxon>
        <taxon>Apocrita</taxon>
        <taxon>Ichneumonoidea</taxon>
        <taxon>Braconidae</taxon>
        <taxon>Microgastrinae</taxon>
        <taxon>Cotesia</taxon>
    </lineage>
</organism>
<dbReference type="EMBL" id="CAJNRD030001116">
    <property type="protein sequence ID" value="CAG5075882.1"/>
    <property type="molecule type" value="Genomic_DNA"/>
</dbReference>
<feature type="chain" id="PRO_5035240252" evidence="1">
    <location>
        <begin position="18"/>
        <end position="82"/>
    </location>
</feature>
<keyword evidence="3" id="KW-1185">Reference proteome</keyword>
<dbReference type="OrthoDB" id="2506647at2759"/>
<sequence length="82" mass="8962">MIKLLAIAIGVIGVVTGDVNSAFRDAEIVPDLLDTPPADKLEVIYGEKKVILGEKLTPTEAKDPPEIHYKHEQGTFYTLIMA</sequence>
<keyword evidence="1" id="KW-0732">Signal</keyword>
<dbReference type="SUPFAM" id="SSF49777">
    <property type="entry name" value="PEBP-like"/>
    <property type="match status" value="1"/>
</dbReference>
<feature type="signal peptide" evidence="1">
    <location>
        <begin position="1"/>
        <end position="17"/>
    </location>
</feature>
<protein>
    <submittedName>
        <fullName evidence="2">Similar to OV16: OV-16 antigen (Onchocerca volvulus)</fullName>
    </submittedName>
</protein>
<name>A0A8J2EBI1_COTCN</name>
<comment type="caution">
    <text evidence="2">The sequence shown here is derived from an EMBL/GenBank/DDBJ whole genome shotgun (WGS) entry which is preliminary data.</text>
</comment>